<proteinExistence type="predicted"/>
<reference evidence="2" key="1">
    <citation type="submission" date="2022-01" db="EMBL/GenBank/DDBJ databases">
        <authorList>
            <person name="Criscuolo A."/>
        </authorList>
    </citation>
    <scope>NUCLEOTIDE SEQUENCE</scope>
    <source>
        <strain evidence="2">CIP111891</strain>
    </source>
</reference>
<gene>
    <name evidence="2" type="ORF">PAECIP111891_00725</name>
</gene>
<comment type="caution">
    <text evidence="2">The sequence shown here is derived from an EMBL/GenBank/DDBJ whole genome shotgun (WGS) entry which is preliminary data.</text>
</comment>
<evidence type="ECO:0000313" key="2">
    <source>
        <dbReference type="EMBL" id="CAH1195708.1"/>
    </source>
</evidence>
<evidence type="ECO:0000256" key="1">
    <source>
        <dbReference type="SAM" id="Phobius"/>
    </source>
</evidence>
<keyword evidence="1" id="KW-1133">Transmembrane helix</keyword>
<feature type="transmembrane region" description="Helical" evidence="1">
    <location>
        <begin position="102"/>
        <end position="123"/>
    </location>
</feature>
<evidence type="ECO:0008006" key="4">
    <source>
        <dbReference type="Google" id="ProtNLM"/>
    </source>
</evidence>
<dbReference type="Proteomes" id="UP000838821">
    <property type="component" value="Unassembled WGS sequence"/>
</dbReference>
<feature type="transmembrane region" description="Helical" evidence="1">
    <location>
        <begin position="12"/>
        <end position="30"/>
    </location>
</feature>
<sequence>MSHLEVLLQRNTLFTLVCLVLSYGFMWVLPSNMPKSVSIIMMLFSLNTAKSLDTIIAVPPFDLYNTNIYPYFDLADILTWCLYPVFGYFFAYYYIRFRIRGLMIPVYILCSSLIGTAYESLNVYFDVFQYRHWKLSYSFCVYLIVQTLCVLVFTKLKKHWIDQKYPSTRRIDRT</sequence>
<keyword evidence="1" id="KW-0812">Transmembrane</keyword>
<dbReference type="EMBL" id="CAKMMW010000002">
    <property type="protein sequence ID" value="CAH1195708.1"/>
    <property type="molecule type" value="Genomic_DNA"/>
</dbReference>
<feature type="transmembrane region" description="Helical" evidence="1">
    <location>
        <begin position="77"/>
        <end position="95"/>
    </location>
</feature>
<keyword evidence="1" id="KW-0472">Membrane</keyword>
<keyword evidence="3" id="KW-1185">Reference proteome</keyword>
<name>A0ABN8G537_9BACL</name>
<organism evidence="2 3">
    <name type="scientific">Paenibacillus allorhizoplanae</name>
    <dbReference type="NCBI Taxonomy" id="2905648"/>
    <lineage>
        <taxon>Bacteria</taxon>
        <taxon>Bacillati</taxon>
        <taxon>Bacillota</taxon>
        <taxon>Bacilli</taxon>
        <taxon>Bacillales</taxon>
        <taxon>Paenibacillaceae</taxon>
        <taxon>Paenibacillus</taxon>
    </lineage>
</organism>
<evidence type="ECO:0000313" key="3">
    <source>
        <dbReference type="Proteomes" id="UP000838821"/>
    </source>
</evidence>
<feature type="transmembrane region" description="Helical" evidence="1">
    <location>
        <begin position="135"/>
        <end position="154"/>
    </location>
</feature>
<protein>
    <recommendedName>
        <fullName evidence="4">DUF2569 domain-containing protein</fullName>
    </recommendedName>
</protein>
<accession>A0ABN8G537</accession>